<dbReference type="SUPFAM" id="SSF55811">
    <property type="entry name" value="Nudix"/>
    <property type="match status" value="1"/>
</dbReference>
<evidence type="ECO:0000313" key="3">
    <source>
        <dbReference type="EMBL" id="GEL57746.1"/>
    </source>
</evidence>
<name>A0A0D6N5Y0_9PROT</name>
<accession>A0A0D6N5Y0</accession>
<evidence type="ECO:0000259" key="1">
    <source>
        <dbReference type="PROSITE" id="PS51462"/>
    </source>
</evidence>
<dbReference type="RefSeq" id="WP_048839380.1">
    <property type="nucleotide sequence ID" value="NZ_BAMV01000018.1"/>
</dbReference>
<evidence type="ECO:0000313" key="5">
    <source>
        <dbReference type="Proteomes" id="UP000321891"/>
    </source>
</evidence>
<evidence type="ECO:0000313" key="4">
    <source>
        <dbReference type="Proteomes" id="UP000032671"/>
    </source>
</evidence>
<dbReference type="GO" id="GO:0016787">
    <property type="term" value="F:hydrolase activity"/>
    <property type="evidence" value="ECO:0007669"/>
    <property type="project" value="UniProtKB-KW"/>
</dbReference>
<comment type="caution">
    <text evidence="2">The sequence shown here is derived from an EMBL/GenBank/DDBJ whole genome shotgun (WGS) entry which is preliminary data.</text>
</comment>
<accession>A0A6N3SMW2</accession>
<organism evidence="2 4">
    <name type="scientific">Acetobacter cibinongensis</name>
    <dbReference type="NCBI Taxonomy" id="146475"/>
    <lineage>
        <taxon>Bacteria</taxon>
        <taxon>Pseudomonadati</taxon>
        <taxon>Pseudomonadota</taxon>
        <taxon>Alphaproteobacteria</taxon>
        <taxon>Acetobacterales</taxon>
        <taxon>Acetobacteraceae</taxon>
        <taxon>Acetobacter</taxon>
    </lineage>
</organism>
<protein>
    <submittedName>
        <fullName evidence="2">Phosphohydrolase</fullName>
    </submittedName>
</protein>
<feature type="domain" description="Nudix hydrolase" evidence="1">
    <location>
        <begin position="91"/>
        <end position="233"/>
    </location>
</feature>
<dbReference type="STRING" id="1231339.Abci_018_229"/>
<keyword evidence="2" id="KW-0378">Hydrolase</keyword>
<dbReference type="EMBL" id="BAMV01000018">
    <property type="protein sequence ID" value="GAN61359.1"/>
    <property type="molecule type" value="Genomic_DNA"/>
</dbReference>
<dbReference type="EMBL" id="BJVU01000001">
    <property type="protein sequence ID" value="GEL57746.1"/>
    <property type="molecule type" value="Genomic_DNA"/>
</dbReference>
<dbReference type="InterPro" id="IPR015797">
    <property type="entry name" value="NUDIX_hydrolase-like_dom_sf"/>
</dbReference>
<reference evidence="2 4" key="1">
    <citation type="submission" date="2012-11" db="EMBL/GenBank/DDBJ databases">
        <title>Whole genome sequence of Acetobacter cibinongensis 4H-1.</title>
        <authorList>
            <person name="Azuma Y."/>
            <person name="Higashiura N."/>
            <person name="Hirakawa H."/>
            <person name="Matsushita K."/>
        </authorList>
    </citation>
    <scope>NUCLEOTIDE SEQUENCE [LARGE SCALE GENOMIC DNA]</scope>
    <source>
        <strain evidence="2 4">4H-1</strain>
    </source>
</reference>
<dbReference type="Proteomes" id="UP000321891">
    <property type="component" value="Unassembled WGS sequence"/>
</dbReference>
<gene>
    <name evidence="2" type="ORF">Abci_018_229</name>
    <name evidence="3" type="ORF">ACI01nite_03480</name>
</gene>
<dbReference type="PROSITE" id="PS51462">
    <property type="entry name" value="NUDIX"/>
    <property type="match status" value="1"/>
</dbReference>
<proteinExistence type="predicted"/>
<sequence>MTALFSGQWPLLPLLPSCFVRVVPHKPAYDSALQDEIERIWAEACRAIPALFNGCVFSATRITSGCIDGYWTEYKSVLAQMKKPELFPILRLQPLAVIGLLETPEGFVLGRRHPSSLYQGNFWQSPPAGSIEKRDNTQNVDLKEQLLAEAEEELGLTADLLEVGPPRLVARHPGTRILDIGMSLKTHCSFQQVKACWQASANREYDQLALVPHTHRAEWLARGDILPTSRALLEQA</sequence>
<dbReference type="InterPro" id="IPR000086">
    <property type="entry name" value="NUDIX_hydrolase_dom"/>
</dbReference>
<dbReference type="Proteomes" id="UP000032671">
    <property type="component" value="Unassembled WGS sequence"/>
</dbReference>
<dbReference type="AlphaFoldDB" id="A0A0D6N5Y0"/>
<keyword evidence="5" id="KW-1185">Reference proteome</keyword>
<evidence type="ECO:0000313" key="2">
    <source>
        <dbReference type="EMBL" id="GAN61359.1"/>
    </source>
</evidence>
<reference evidence="3 5" key="2">
    <citation type="submission" date="2019-07" db="EMBL/GenBank/DDBJ databases">
        <title>Whole genome shotgun sequence of Acetobacter cibinongensis NBRC 16605.</title>
        <authorList>
            <person name="Hosoyama A."/>
            <person name="Uohara A."/>
            <person name="Ohji S."/>
            <person name="Ichikawa N."/>
        </authorList>
    </citation>
    <scope>NUCLEOTIDE SEQUENCE [LARGE SCALE GENOMIC DNA]</scope>
    <source>
        <strain evidence="3 5">NBRC 16605</strain>
    </source>
</reference>